<evidence type="ECO:0000256" key="11">
    <source>
        <dbReference type="SAM" id="MobiDB-lite"/>
    </source>
</evidence>
<comment type="caution">
    <text evidence="13">The sequence shown here is derived from an EMBL/GenBank/DDBJ whole genome shotgun (WGS) entry which is preliminary data.</text>
</comment>
<keyword evidence="5" id="KW-0165">Cleavage on pair of basic residues</keyword>
<comment type="function">
    <text evidence="1">Causes a rapid but short-lived drop in the level of calcium and phosphate in blood by promoting the incorporation of those ions in the bones.</text>
</comment>
<keyword evidence="6" id="KW-0372">Hormone</keyword>
<keyword evidence="7" id="KW-0732">Signal</keyword>
<reference evidence="13 14" key="1">
    <citation type="journal article" date="2021" name="Cell">
        <title>Tracing the genetic footprints of vertebrate landing in non-teleost ray-finned fishes.</title>
        <authorList>
            <person name="Bi X."/>
            <person name="Wang K."/>
            <person name="Yang L."/>
            <person name="Pan H."/>
            <person name="Jiang H."/>
            <person name="Wei Q."/>
            <person name="Fang M."/>
            <person name="Yu H."/>
            <person name="Zhu C."/>
            <person name="Cai Y."/>
            <person name="He Y."/>
            <person name="Gan X."/>
            <person name="Zeng H."/>
            <person name="Yu D."/>
            <person name="Zhu Y."/>
            <person name="Jiang H."/>
            <person name="Qiu Q."/>
            <person name="Yang H."/>
            <person name="Zhang Y.E."/>
            <person name="Wang W."/>
            <person name="Zhu M."/>
            <person name="He S."/>
            <person name="Zhang G."/>
        </authorList>
    </citation>
    <scope>NUCLEOTIDE SEQUENCE [LARGE SCALE GENOMIC DNA]</scope>
    <source>
        <strain evidence="13">Bchr_013</strain>
    </source>
</reference>
<evidence type="ECO:0000256" key="8">
    <source>
        <dbReference type="ARBA" id="ARBA00022815"/>
    </source>
</evidence>
<evidence type="ECO:0000256" key="7">
    <source>
        <dbReference type="ARBA" id="ARBA00022729"/>
    </source>
</evidence>
<dbReference type="PROSITE" id="PS00258">
    <property type="entry name" value="CALCITONIN"/>
    <property type="match status" value="1"/>
</dbReference>
<dbReference type="PANTHER" id="PTHR10505">
    <property type="entry name" value="CALCITONIN-RELATED"/>
    <property type="match status" value="1"/>
</dbReference>
<dbReference type="InterPro" id="IPR021117">
    <property type="entry name" value="Calcitonin-like"/>
</dbReference>
<evidence type="ECO:0000313" key="13">
    <source>
        <dbReference type="EMBL" id="KAG2463089.1"/>
    </source>
</evidence>
<name>A0A8X7X8V2_POLSE</name>
<feature type="non-terminal residue" evidence="13">
    <location>
        <position position="1"/>
    </location>
</feature>
<feature type="disulfide bond" evidence="10">
    <location>
        <begin position="136"/>
        <end position="142"/>
    </location>
</feature>
<organism evidence="13 14">
    <name type="scientific">Polypterus senegalus</name>
    <name type="common">Senegal bichir</name>
    <dbReference type="NCBI Taxonomy" id="55291"/>
    <lineage>
        <taxon>Eukaryota</taxon>
        <taxon>Metazoa</taxon>
        <taxon>Chordata</taxon>
        <taxon>Craniata</taxon>
        <taxon>Vertebrata</taxon>
        <taxon>Euteleostomi</taxon>
        <taxon>Actinopterygii</taxon>
        <taxon>Polypteriformes</taxon>
        <taxon>Polypteridae</taxon>
        <taxon>Polypterus</taxon>
    </lineage>
</organism>
<keyword evidence="9 10" id="KW-1015">Disulfide bond</keyword>
<dbReference type="PANTHER" id="PTHR10505:SF16">
    <property type="entry name" value="CALCITONIN"/>
    <property type="match status" value="1"/>
</dbReference>
<sequence>MVMKDPKVRVQGEPLRRVEKFNHLGSAESWRPRPSRCLPLLAIPQLRQRRACQSDERTPLLDDSYDPPSGMTLPQAGKQLGSRPGLESMTDHILLSDYEARRLLNALVKEFLQMTTEEMEETSDGNSLDRPISKRCSNLSTCVLGKLSQELHKLQTYPRTDVGAGTPGKKRNVVNELESERYVNYGERN</sequence>
<dbReference type="Proteomes" id="UP000886611">
    <property type="component" value="Unassembled WGS sequence"/>
</dbReference>
<comment type="subcellular location">
    <subcellularLocation>
        <location evidence="2">Secreted</location>
    </subcellularLocation>
</comment>
<proteinExistence type="inferred from homology"/>
<keyword evidence="8" id="KW-0027">Amidation</keyword>
<evidence type="ECO:0000256" key="1">
    <source>
        <dbReference type="ARBA" id="ARBA00003306"/>
    </source>
</evidence>
<evidence type="ECO:0000256" key="6">
    <source>
        <dbReference type="ARBA" id="ARBA00022702"/>
    </source>
</evidence>
<gene>
    <name evidence="13" type="primary">Calca</name>
    <name evidence="13" type="ORF">GTO96_0002032</name>
</gene>
<evidence type="ECO:0000256" key="10">
    <source>
        <dbReference type="PIRSR" id="PIRSR621116-50"/>
    </source>
</evidence>
<evidence type="ECO:0000313" key="14">
    <source>
        <dbReference type="Proteomes" id="UP000886611"/>
    </source>
</evidence>
<keyword evidence="14" id="KW-1185">Reference proteome</keyword>
<dbReference type="SMART" id="SM00113">
    <property type="entry name" value="CALCITONIN"/>
    <property type="match status" value="1"/>
</dbReference>
<dbReference type="EMBL" id="JAATIS010004040">
    <property type="protein sequence ID" value="KAG2463089.1"/>
    <property type="molecule type" value="Genomic_DNA"/>
</dbReference>
<feature type="region of interest" description="Disordered" evidence="11">
    <location>
        <begin position="49"/>
        <end position="85"/>
    </location>
</feature>
<comment type="similarity">
    <text evidence="3">Belongs to the calcitonin family.</text>
</comment>
<dbReference type="GO" id="GO:0005615">
    <property type="term" value="C:extracellular space"/>
    <property type="evidence" value="ECO:0007669"/>
    <property type="project" value="TreeGrafter"/>
</dbReference>
<evidence type="ECO:0000256" key="9">
    <source>
        <dbReference type="ARBA" id="ARBA00023157"/>
    </source>
</evidence>
<dbReference type="Pfam" id="PF00214">
    <property type="entry name" value="Calc_CGRP_IAPP"/>
    <property type="match status" value="1"/>
</dbReference>
<dbReference type="InterPro" id="IPR021116">
    <property type="entry name" value="Calcitonin/adrenomedullin"/>
</dbReference>
<accession>A0A8X7X8V2</accession>
<dbReference type="InterPro" id="IPR001693">
    <property type="entry name" value="Calcitonin_peptide-like"/>
</dbReference>
<dbReference type="InterPro" id="IPR018360">
    <property type="entry name" value="Calcitonin_CS"/>
</dbReference>
<evidence type="ECO:0000259" key="12">
    <source>
        <dbReference type="SMART" id="SM00113"/>
    </source>
</evidence>
<dbReference type="PRINTS" id="PR00270">
    <property type="entry name" value="CALCITONINA"/>
</dbReference>
<evidence type="ECO:0000256" key="2">
    <source>
        <dbReference type="ARBA" id="ARBA00004613"/>
    </source>
</evidence>
<protein>
    <submittedName>
        <fullName evidence="13">CALC protein</fullName>
    </submittedName>
</protein>
<dbReference type="InterPro" id="IPR021118">
    <property type="entry name" value="Calcitonin"/>
</dbReference>
<dbReference type="GO" id="GO:0031716">
    <property type="term" value="F:calcitonin receptor binding"/>
    <property type="evidence" value="ECO:0007669"/>
    <property type="project" value="TreeGrafter"/>
</dbReference>
<feature type="domain" description="Calcitonin peptide-like" evidence="12">
    <location>
        <begin position="134"/>
        <end position="171"/>
    </location>
</feature>
<evidence type="ECO:0000256" key="3">
    <source>
        <dbReference type="ARBA" id="ARBA00009222"/>
    </source>
</evidence>
<evidence type="ECO:0000256" key="5">
    <source>
        <dbReference type="ARBA" id="ARBA00022685"/>
    </source>
</evidence>
<keyword evidence="4" id="KW-0964">Secreted</keyword>
<evidence type="ECO:0000256" key="4">
    <source>
        <dbReference type="ARBA" id="ARBA00022525"/>
    </source>
</evidence>
<dbReference type="AlphaFoldDB" id="A0A8X7X8V2"/>
<dbReference type="GO" id="GO:0005179">
    <property type="term" value="F:hormone activity"/>
    <property type="evidence" value="ECO:0007669"/>
    <property type="project" value="UniProtKB-KW"/>
</dbReference>
<feature type="non-terminal residue" evidence="13">
    <location>
        <position position="189"/>
    </location>
</feature>